<protein>
    <recommendedName>
        <fullName evidence="8">Regulator of SigK</fullName>
    </recommendedName>
    <alternativeName>
        <fullName evidence="7">Sigma-K anti-sigma factor RskA</fullName>
    </alternativeName>
</protein>
<dbReference type="InterPro" id="IPR041916">
    <property type="entry name" value="Anti_sigma_zinc_sf"/>
</dbReference>
<dbReference type="InterPro" id="IPR051474">
    <property type="entry name" value="Anti-sigma-K/W_factor"/>
</dbReference>
<dbReference type="Gene3D" id="1.10.10.1320">
    <property type="entry name" value="Anti-sigma factor, zinc-finger domain"/>
    <property type="match status" value="1"/>
</dbReference>
<comment type="caution">
    <text evidence="10">The sequence shown here is derived from an EMBL/GenBank/DDBJ whole genome shotgun (WGS) entry which is preliminary data.</text>
</comment>
<comment type="subcellular location">
    <subcellularLocation>
        <location evidence="2">Cell membrane</location>
    </subcellularLocation>
    <subcellularLocation>
        <location evidence="1">Membrane</location>
        <topology evidence="1">Single-pass membrane protein</topology>
    </subcellularLocation>
</comment>
<keyword evidence="5" id="KW-1133">Transmembrane helix</keyword>
<dbReference type="Proteomes" id="UP001597641">
    <property type="component" value="Unassembled WGS sequence"/>
</dbReference>
<accession>A0ABW6BP53</accession>
<evidence type="ECO:0000256" key="4">
    <source>
        <dbReference type="ARBA" id="ARBA00022692"/>
    </source>
</evidence>
<evidence type="ECO:0000256" key="2">
    <source>
        <dbReference type="ARBA" id="ARBA00004236"/>
    </source>
</evidence>
<evidence type="ECO:0000256" key="3">
    <source>
        <dbReference type="ARBA" id="ARBA00022475"/>
    </source>
</evidence>
<dbReference type="EMBL" id="JBHUOX010000002">
    <property type="protein sequence ID" value="MFD2999618.1"/>
    <property type="molecule type" value="Genomic_DNA"/>
</dbReference>
<evidence type="ECO:0000313" key="10">
    <source>
        <dbReference type="EMBL" id="MFD2999618.1"/>
    </source>
</evidence>
<dbReference type="RefSeq" id="WP_377481589.1">
    <property type="nucleotide sequence ID" value="NZ_JBHUOX010000002.1"/>
</dbReference>
<evidence type="ECO:0000256" key="8">
    <source>
        <dbReference type="ARBA" id="ARBA00030803"/>
    </source>
</evidence>
<evidence type="ECO:0000256" key="1">
    <source>
        <dbReference type="ARBA" id="ARBA00004167"/>
    </source>
</evidence>
<organism evidence="10 11">
    <name type="scientific">Pontibacter toksunensis</name>
    <dbReference type="NCBI Taxonomy" id="1332631"/>
    <lineage>
        <taxon>Bacteria</taxon>
        <taxon>Pseudomonadati</taxon>
        <taxon>Bacteroidota</taxon>
        <taxon>Cytophagia</taxon>
        <taxon>Cytophagales</taxon>
        <taxon>Hymenobacteraceae</taxon>
        <taxon>Pontibacter</taxon>
    </lineage>
</organism>
<keyword evidence="11" id="KW-1185">Reference proteome</keyword>
<evidence type="ECO:0000256" key="6">
    <source>
        <dbReference type="ARBA" id="ARBA00023136"/>
    </source>
</evidence>
<feature type="domain" description="Anti-sigma K factor RskA C-terminal" evidence="9">
    <location>
        <begin position="108"/>
        <end position="264"/>
    </location>
</feature>
<dbReference type="InterPro" id="IPR018764">
    <property type="entry name" value="RskA_C"/>
</dbReference>
<gene>
    <name evidence="10" type="ORF">ACFS7Z_04535</name>
</gene>
<keyword evidence="4" id="KW-0812">Transmembrane</keyword>
<dbReference type="PANTHER" id="PTHR37461:SF1">
    <property type="entry name" value="ANTI-SIGMA-K FACTOR RSKA"/>
    <property type="match status" value="1"/>
</dbReference>
<evidence type="ECO:0000256" key="5">
    <source>
        <dbReference type="ARBA" id="ARBA00022989"/>
    </source>
</evidence>
<proteinExistence type="predicted"/>
<evidence type="ECO:0000313" key="11">
    <source>
        <dbReference type="Proteomes" id="UP001597641"/>
    </source>
</evidence>
<name>A0ABW6BP53_9BACT</name>
<evidence type="ECO:0000259" key="9">
    <source>
        <dbReference type="Pfam" id="PF10099"/>
    </source>
</evidence>
<dbReference type="Pfam" id="PF10099">
    <property type="entry name" value="RskA_C"/>
    <property type="match status" value="1"/>
</dbReference>
<reference evidence="11" key="1">
    <citation type="journal article" date="2019" name="Int. J. Syst. Evol. Microbiol.">
        <title>The Global Catalogue of Microorganisms (GCM) 10K type strain sequencing project: providing services to taxonomists for standard genome sequencing and annotation.</title>
        <authorList>
            <consortium name="The Broad Institute Genomics Platform"/>
            <consortium name="The Broad Institute Genome Sequencing Center for Infectious Disease"/>
            <person name="Wu L."/>
            <person name="Ma J."/>
        </authorList>
    </citation>
    <scope>NUCLEOTIDE SEQUENCE [LARGE SCALE GENOMIC DNA]</scope>
    <source>
        <strain evidence="11">KCTC 23984</strain>
    </source>
</reference>
<keyword evidence="6" id="KW-0472">Membrane</keyword>
<keyword evidence="3" id="KW-1003">Cell membrane</keyword>
<sequence length="276" mass="30682">MNSEDVYIASGVLELYAAGALNEEERLDVERMAANSPAVRTALDEACAVMEQYATLHAVQPSPALKARVLDTIVPHTPAAAGEEQSFRPLYPVEDEREGSAYKWMFAASIALFLLSGFMSIRFYQNWQEAEEKLAQALVSQQTLAQNFQTTSYRLEQQEQVLRVLRDESFQSVRLQGVEAHPEANVLVYWNPEQREVYVDAVQLPAPPAGKQYQLWAMLDGKPIDAGLINLKNNQLSMQQMKEIGAAQAFAITLEPAGGSVNPTLEQLYVMGEVKS</sequence>
<evidence type="ECO:0000256" key="7">
    <source>
        <dbReference type="ARBA" id="ARBA00029829"/>
    </source>
</evidence>
<dbReference type="PANTHER" id="PTHR37461">
    <property type="entry name" value="ANTI-SIGMA-K FACTOR RSKA"/>
    <property type="match status" value="1"/>
</dbReference>